<comment type="caution">
    <text evidence="1">The sequence shown here is derived from an EMBL/GenBank/DDBJ whole genome shotgun (WGS) entry which is preliminary data.</text>
</comment>
<reference evidence="1" key="1">
    <citation type="journal article" date="2019" name="Sci. Rep.">
        <title>Draft genome of Tanacetum cinerariifolium, the natural source of mosquito coil.</title>
        <authorList>
            <person name="Yamashiro T."/>
            <person name="Shiraishi A."/>
            <person name="Satake H."/>
            <person name="Nakayama K."/>
        </authorList>
    </citation>
    <scope>NUCLEOTIDE SEQUENCE</scope>
</reference>
<organism evidence="1">
    <name type="scientific">Tanacetum cinerariifolium</name>
    <name type="common">Dalmatian daisy</name>
    <name type="synonym">Chrysanthemum cinerariifolium</name>
    <dbReference type="NCBI Taxonomy" id="118510"/>
    <lineage>
        <taxon>Eukaryota</taxon>
        <taxon>Viridiplantae</taxon>
        <taxon>Streptophyta</taxon>
        <taxon>Embryophyta</taxon>
        <taxon>Tracheophyta</taxon>
        <taxon>Spermatophyta</taxon>
        <taxon>Magnoliopsida</taxon>
        <taxon>eudicotyledons</taxon>
        <taxon>Gunneridae</taxon>
        <taxon>Pentapetalae</taxon>
        <taxon>asterids</taxon>
        <taxon>campanulids</taxon>
        <taxon>Asterales</taxon>
        <taxon>Asteraceae</taxon>
        <taxon>Asteroideae</taxon>
        <taxon>Anthemideae</taxon>
        <taxon>Anthemidinae</taxon>
        <taxon>Tanacetum</taxon>
    </lineage>
</organism>
<protein>
    <submittedName>
        <fullName evidence="1">Uncharacterized protein</fullName>
    </submittedName>
</protein>
<sequence length="64" mass="7281">SSQSVLIRSELRRMAHAGLVSYVPTNLGWECEEMVREPLARKHRRMGGTQATVHNHILDKKSVL</sequence>
<evidence type="ECO:0000313" key="1">
    <source>
        <dbReference type="EMBL" id="GFD60697.1"/>
    </source>
</evidence>
<proteinExistence type="predicted"/>
<feature type="non-terminal residue" evidence="1">
    <location>
        <position position="1"/>
    </location>
</feature>
<dbReference type="EMBL" id="BKCJ011881265">
    <property type="protein sequence ID" value="GFD60697.1"/>
    <property type="molecule type" value="Genomic_DNA"/>
</dbReference>
<accession>A0A699XLY3</accession>
<gene>
    <name evidence="1" type="ORF">Tci_932666</name>
</gene>
<name>A0A699XLY3_TANCI</name>
<dbReference type="AlphaFoldDB" id="A0A699XLY3"/>